<dbReference type="AlphaFoldDB" id="A0A517YZA5"/>
<sequence>MCDNIPPTLDNAKPSSHGVQSPLAHRFITGGGWDIRAQMRIREGSMCDYHALSRFHYRSARPGAPTRVLVLEHVAHNNDSTHTQTLAKPNQSLNNNTTYLPAVTGRTHDDSLHTTNQPLEPFASITDTQKQAHPAAAARHKSLSDHDLTVKENANPQNALHKHQRDATIVGVLVESLPALSCSLRDYALNSRFGSPLTLRQRAKLLNAEVRCISRVVIHPQYRGLSLAVHLVQHALTTATTRFTESLAAMGQVNPFFEKAGMTAYSRPQHARDARLTAALASININQSDLVRIAHAAALIAGLPNAQYLWIYAELKRWASNYLRDRKHQKTAPHKAPHDSKILHDLLDLARKRLFFKPLYYLHLNNSDWPSGYHAAGTDCGSNLDIRA</sequence>
<dbReference type="EMBL" id="CP036425">
    <property type="protein sequence ID" value="QDU35566.1"/>
    <property type="molecule type" value="Genomic_DNA"/>
</dbReference>
<accession>A0A517YZA5</accession>
<feature type="region of interest" description="Disordered" evidence="1">
    <location>
        <begin position="1"/>
        <end position="20"/>
    </location>
</feature>
<keyword evidence="3" id="KW-1185">Reference proteome</keyword>
<protein>
    <submittedName>
        <fullName evidence="2">Uncharacterized protein</fullName>
    </submittedName>
</protein>
<dbReference type="InterPro" id="IPR016181">
    <property type="entry name" value="Acyl_CoA_acyltransferase"/>
</dbReference>
<reference evidence="2 3" key="1">
    <citation type="submission" date="2019-02" db="EMBL/GenBank/DDBJ databases">
        <title>Deep-cultivation of Planctomycetes and their phenomic and genomic characterization uncovers novel biology.</title>
        <authorList>
            <person name="Wiegand S."/>
            <person name="Jogler M."/>
            <person name="Boedeker C."/>
            <person name="Pinto D."/>
            <person name="Vollmers J."/>
            <person name="Rivas-Marin E."/>
            <person name="Kohn T."/>
            <person name="Peeters S.H."/>
            <person name="Heuer A."/>
            <person name="Rast P."/>
            <person name="Oberbeckmann S."/>
            <person name="Bunk B."/>
            <person name="Jeske O."/>
            <person name="Meyerdierks A."/>
            <person name="Storesund J.E."/>
            <person name="Kallscheuer N."/>
            <person name="Luecker S."/>
            <person name="Lage O.M."/>
            <person name="Pohl T."/>
            <person name="Merkel B.J."/>
            <person name="Hornburger P."/>
            <person name="Mueller R.-W."/>
            <person name="Bruemmer F."/>
            <person name="Labrenz M."/>
            <person name="Spormann A.M."/>
            <person name="Op den Camp H."/>
            <person name="Overmann J."/>
            <person name="Amann R."/>
            <person name="Jetten M.S.M."/>
            <person name="Mascher T."/>
            <person name="Medema M.H."/>
            <person name="Devos D.P."/>
            <person name="Kaster A.-K."/>
            <person name="Ovreas L."/>
            <person name="Rohde M."/>
            <person name="Galperin M.Y."/>
            <person name="Jogler C."/>
        </authorList>
    </citation>
    <scope>NUCLEOTIDE SEQUENCE [LARGE SCALE GENOMIC DNA]</scope>
    <source>
        <strain evidence="2 3">KS4</strain>
    </source>
</reference>
<evidence type="ECO:0000313" key="2">
    <source>
        <dbReference type="EMBL" id="QDU35566.1"/>
    </source>
</evidence>
<organism evidence="2 3">
    <name type="scientific">Poriferisphaera corsica</name>
    <dbReference type="NCBI Taxonomy" id="2528020"/>
    <lineage>
        <taxon>Bacteria</taxon>
        <taxon>Pseudomonadati</taxon>
        <taxon>Planctomycetota</taxon>
        <taxon>Phycisphaerae</taxon>
        <taxon>Phycisphaerales</taxon>
        <taxon>Phycisphaeraceae</taxon>
        <taxon>Poriferisphaera</taxon>
    </lineage>
</organism>
<evidence type="ECO:0000313" key="3">
    <source>
        <dbReference type="Proteomes" id="UP000317369"/>
    </source>
</evidence>
<dbReference type="KEGG" id="pcor:KS4_36490"/>
<dbReference type="RefSeq" id="WP_145081116.1">
    <property type="nucleotide sequence ID" value="NZ_CP036425.1"/>
</dbReference>
<gene>
    <name evidence="2" type="ORF">KS4_36490</name>
</gene>
<proteinExistence type="predicted"/>
<dbReference type="Proteomes" id="UP000317369">
    <property type="component" value="Chromosome"/>
</dbReference>
<dbReference type="SUPFAM" id="SSF55729">
    <property type="entry name" value="Acyl-CoA N-acyltransferases (Nat)"/>
    <property type="match status" value="1"/>
</dbReference>
<dbReference type="Gene3D" id="3.40.630.30">
    <property type="match status" value="1"/>
</dbReference>
<name>A0A517YZA5_9BACT</name>
<dbReference type="OrthoDB" id="288530at2"/>
<evidence type="ECO:0000256" key="1">
    <source>
        <dbReference type="SAM" id="MobiDB-lite"/>
    </source>
</evidence>